<dbReference type="GO" id="GO:0008234">
    <property type="term" value="F:cysteine-type peptidase activity"/>
    <property type="evidence" value="ECO:0007669"/>
    <property type="project" value="UniProtKB-KW"/>
</dbReference>
<sequence length="181" mass="20637">MRRYTISYSFLFIILIFFITSCGTQKTPGGQLYDPKEVAELSKKLSIPLSNTDKDDDKNMPLYAEVSQWLGVPYRHAGLSRRGLDCSGFAFLMYQKVYRMRIPRSTSDLSDMKMHKVSKNNLKTGDLVFFATSKNSNRINHVGIYLKNGSFIHASTSKGVIVSHLDEGYYSRTWKKGGRIK</sequence>
<keyword evidence="5" id="KW-0788">Thiol protease</keyword>
<dbReference type="InterPro" id="IPR000064">
    <property type="entry name" value="NLP_P60_dom"/>
</dbReference>
<keyword evidence="2" id="KW-0645">Protease</keyword>
<dbReference type="EMBL" id="FLUM01000001">
    <property type="protein sequence ID" value="SBV94711.1"/>
    <property type="molecule type" value="Genomic_DNA"/>
</dbReference>
<dbReference type="PANTHER" id="PTHR47360:SF1">
    <property type="entry name" value="ENDOPEPTIDASE NLPC-RELATED"/>
    <property type="match status" value="1"/>
</dbReference>
<evidence type="ECO:0000313" key="7">
    <source>
        <dbReference type="EMBL" id="SBV94711.1"/>
    </source>
</evidence>
<keyword evidence="4" id="KW-0378">Hydrolase</keyword>
<evidence type="ECO:0000256" key="5">
    <source>
        <dbReference type="ARBA" id="ARBA00022807"/>
    </source>
</evidence>
<keyword evidence="3" id="KW-0732">Signal</keyword>
<dbReference type="AlphaFoldDB" id="A0A212J5G9"/>
<evidence type="ECO:0000256" key="4">
    <source>
        <dbReference type="ARBA" id="ARBA00022801"/>
    </source>
</evidence>
<dbReference type="SUPFAM" id="SSF54001">
    <property type="entry name" value="Cysteine proteinases"/>
    <property type="match status" value="1"/>
</dbReference>
<dbReference type="PANTHER" id="PTHR47360">
    <property type="entry name" value="MUREIN DD-ENDOPEPTIDASE MEPS/MUREIN LD-CARBOXYPEPTIDASE"/>
    <property type="match status" value="1"/>
</dbReference>
<dbReference type="PROSITE" id="PS51935">
    <property type="entry name" value="NLPC_P60"/>
    <property type="match status" value="1"/>
</dbReference>
<dbReference type="InterPro" id="IPR038765">
    <property type="entry name" value="Papain-like_cys_pep_sf"/>
</dbReference>
<dbReference type="InterPro" id="IPR052062">
    <property type="entry name" value="Murein_DD/LD_carboxypeptidase"/>
</dbReference>
<name>A0A212J5G9_9BACT</name>
<gene>
    <name evidence="7" type="ORF">KL86DYS1_11206</name>
</gene>
<accession>A0A212J5G9</accession>
<dbReference type="Pfam" id="PF00877">
    <property type="entry name" value="NLPC_P60"/>
    <property type="match status" value="1"/>
</dbReference>
<dbReference type="Gene3D" id="3.90.1720.10">
    <property type="entry name" value="endopeptidase domain like (from Nostoc punctiforme)"/>
    <property type="match status" value="1"/>
</dbReference>
<evidence type="ECO:0000259" key="6">
    <source>
        <dbReference type="PROSITE" id="PS51935"/>
    </source>
</evidence>
<dbReference type="GO" id="GO:0006508">
    <property type="term" value="P:proteolysis"/>
    <property type="evidence" value="ECO:0007669"/>
    <property type="project" value="UniProtKB-KW"/>
</dbReference>
<protein>
    <recommendedName>
        <fullName evidence="6">NlpC/P60 domain-containing protein</fullName>
    </recommendedName>
</protein>
<evidence type="ECO:0000256" key="3">
    <source>
        <dbReference type="ARBA" id="ARBA00022729"/>
    </source>
</evidence>
<evidence type="ECO:0000256" key="2">
    <source>
        <dbReference type="ARBA" id="ARBA00022670"/>
    </source>
</evidence>
<proteinExistence type="inferred from homology"/>
<evidence type="ECO:0000256" key="1">
    <source>
        <dbReference type="ARBA" id="ARBA00007074"/>
    </source>
</evidence>
<dbReference type="RefSeq" id="WP_296939056.1">
    <property type="nucleotide sequence ID" value="NZ_LT599032.1"/>
</dbReference>
<reference evidence="7" key="1">
    <citation type="submission" date="2016-04" db="EMBL/GenBank/DDBJ databases">
        <authorList>
            <person name="Evans L.H."/>
            <person name="Alamgir A."/>
            <person name="Owens N."/>
            <person name="Weber N.D."/>
            <person name="Virtaneva K."/>
            <person name="Barbian K."/>
            <person name="Babar A."/>
            <person name="Rosenke K."/>
        </authorList>
    </citation>
    <scope>NUCLEOTIDE SEQUENCE</scope>
    <source>
        <strain evidence="7">86-1</strain>
    </source>
</reference>
<comment type="similarity">
    <text evidence="1">Belongs to the peptidase C40 family.</text>
</comment>
<feature type="domain" description="NlpC/P60" evidence="6">
    <location>
        <begin position="56"/>
        <end position="181"/>
    </location>
</feature>
<organism evidence="7">
    <name type="scientific">uncultured Dysgonomonas sp</name>
    <dbReference type="NCBI Taxonomy" id="206096"/>
    <lineage>
        <taxon>Bacteria</taxon>
        <taxon>Pseudomonadati</taxon>
        <taxon>Bacteroidota</taxon>
        <taxon>Bacteroidia</taxon>
        <taxon>Bacteroidales</taxon>
        <taxon>Dysgonomonadaceae</taxon>
        <taxon>Dysgonomonas</taxon>
        <taxon>environmental samples</taxon>
    </lineage>
</organism>
<dbReference type="PROSITE" id="PS51257">
    <property type="entry name" value="PROKAR_LIPOPROTEIN"/>
    <property type="match status" value="1"/>
</dbReference>